<keyword evidence="1" id="KW-0143">Chaperone</keyword>
<dbReference type="SMART" id="SM00271">
    <property type="entry name" value="DnaJ"/>
    <property type="match status" value="1"/>
</dbReference>
<name>A0A1G2F3Z1_9BACT</name>
<comment type="caution">
    <text evidence="3">The sequence shown here is derived from an EMBL/GenBank/DDBJ whole genome shotgun (WGS) entry which is preliminary data.</text>
</comment>
<dbReference type="InterPro" id="IPR036869">
    <property type="entry name" value="J_dom_sf"/>
</dbReference>
<dbReference type="PRINTS" id="PR00625">
    <property type="entry name" value="JDOMAIN"/>
</dbReference>
<dbReference type="Gene3D" id="1.10.287.110">
    <property type="entry name" value="DnaJ domain"/>
    <property type="match status" value="1"/>
</dbReference>
<dbReference type="PANTHER" id="PTHR44360">
    <property type="entry name" value="DNAJ HOMOLOG SUBFAMILY B MEMBER 9"/>
    <property type="match status" value="1"/>
</dbReference>
<protein>
    <recommendedName>
        <fullName evidence="2">J domain-containing protein</fullName>
    </recommendedName>
</protein>
<dbReference type="Gene3D" id="2.60.260.20">
    <property type="entry name" value="Urease metallochaperone UreE, N-terminal domain"/>
    <property type="match status" value="1"/>
</dbReference>
<reference evidence="3 4" key="1">
    <citation type="journal article" date="2016" name="Nat. Commun.">
        <title>Thousands of microbial genomes shed light on interconnected biogeochemical processes in an aquifer system.</title>
        <authorList>
            <person name="Anantharaman K."/>
            <person name="Brown C.T."/>
            <person name="Hug L.A."/>
            <person name="Sharon I."/>
            <person name="Castelle C.J."/>
            <person name="Probst A.J."/>
            <person name="Thomas B.C."/>
            <person name="Singh A."/>
            <person name="Wilkins M.J."/>
            <person name="Karaoz U."/>
            <person name="Brodie E.L."/>
            <person name="Williams K.H."/>
            <person name="Hubbard S.S."/>
            <person name="Banfield J.F."/>
        </authorList>
    </citation>
    <scope>NUCLEOTIDE SEQUENCE [LARGE SCALE GENOMIC DNA]</scope>
</reference>
<dbReference type="EMBL" id="MHMT01000013">
    <property type="protein sequence ID" value="OGZ32794.1"/>
    <property type="molecule type" value="Genomic_DNA"/>
</dbReference>
<sequence>MSKDYYKILGVNKGASKDEVRRAYRELAHKYHPDKKGGDEKKFKEINEAYQLLSDDNKRAQYDQFGTTFEGFSAQGGPAWGWQDFSGQGMNLDDLFSFFGRDFGEQQRGFYSQRINLEDLLSGMFGDIFSGAGFTRRKSRGKNIILEMEIGFKDALNGIERDVKLDDHNIKLKIKVKVPKNLSKEEEILIKKLKEE</sequence>
<dbReference type="GO" id="GO:0051787">
    <property type="term" value="F:misfolded protein binding"/>
    <property type="evidence" value="ECO:0007669"/>
    <property type="project" value="TreeGrafter"/>
</dbReference>
<dbReference type="InterPro" id="IPR001623">
    <property type="entry name" value="DnaJ_domain"/>
</dbReference>
<dbReference type="GO" id="GO:0036503">
    <property type="term" value="P:ERAD pathway"/>
    <property type="evidence" value="ECO:0007669"/>
    <property type="project" value="TreeGrafter"/>
</dbReference>
<organism evidence="3 4">
    <name type="scientific">Candidatus Portnoybacteria bacterium RBG_13_40_8</name>
    <dbReference type="NCBI Taxonomy" id="1801990"/>
    <lineage>
        <taxon>Bacteria</taxon>
        <taxon>Candidatus Portnoyibacteriota</taxon>
    </lineage>
</organism>
<dbReference type="CDD" id="cd06257">
    <property type="entry name" value="DnaJ"/>
    <property type="match status" value="1"/>
</dbReference>
<dbReference type="PANTHER" id="PTHR44360:SF1">
    <property type="entry name" value="DNAJ HOMOLOG SUBFAMILY B MEMBER 9"/>
    <property type="match status" value="1"/>
</dbReference>
<evidence type="ECO:0000259" key="2">
    <source>
        <dbReference type="PROSITE" id="PS50076"/>
    </source>
</evidence>
<dbReference type="SUPFAM" id="SSF46565">
    <property type="entry name" value="Chaperone J-domain"/>
    <property type="match status" value="1"/>
</dbReference>
<proteinExistence type="predicted"/>
<dbReference type="AlphaFoldDB" id="A0A1G2F3Z1"/>
<dbReference type="InterPro" id="IPR051948">
    <property type="entry name" value="Hsp70_co-chaperone_J-domain"/>
</dbReference>
<evidence type="ECO:0000313" key="4">
    <source>
        <dbReference type="Proteomes" id="UP000177810"/>
    </source>
</evidence>
<evidence type="ECO:0000313" key="3">
    <source>
        <dbReference type="EMBL" id="OGZ32794.1"/>
    </source>
</evidence>
<dbReference type="PROSITE" id="PS50076">
    <property type="entry name" value="DNAJ_2"/>
    <property type="match status" value="1"/>
</dbReference>
<dbReference type="GO" id="GO:0051087">
    <property type="term" value="F:protein-folding chaperone binding"/>
    <property type="evidence" value="ECO:0007669"/>
    <property type="project" value="TreeGrafter"/>
</dbReference>
<dbReference type="PROSITE" id="PS00636">
    <property type="entry name" value="DNAJ_1"/>
    <property type="match status" value="1"/>
</dbReference>
<dbReference type="InterPro" id="IPR018253">
    <property type="entry name" value="DnaJ_domain_CS"/>
</dbReference>
<dbReference type="STRING" id="1801990.A2V69_03125"/>
<dbReference type="Pfam" id="PF00226">
    <property type="entry name" value="DnaJ"/>
    <property type="match status" value="1"/>
</dbReference>
<feature type="domain" description="J" evidence="2">
    <location>
        <begin position="4"/>
        <end position="66"/>
    </location>
</feature>
<dbReference type="Proteomes" id="UP000177810">
    <property type="component" value="Unassembled WGS sequence"/>
</dbReference>
<evidence type="ECO:0000256" key="1">
    <source>
        <dbReference type="ARBA" id="ARBA00023186"/>
    </source>
</evidence>
<gene>
    <name evidence="3" type="ORF">A2V69_03125</name>
</gene>
<accession>A0A1G2F3Z1</accession>